<evidence type="ECO:0000256" key="9">
    <source>
        <dbReference type="HAMAP-Rule" id="MF_00097"/>
    </source>
</evidence>
<comment type="cofactor">
    <cofactor evidence="9">
        <name>Mg(2+)</name>
        <dbReference type="ChEBI" id="CHEBI:18420"/>
    </cofactor>
    <text evidence="9">Binds 1 Mg(2+) ion per subunit.</text>
</comment>
<keyword evidence="2 9" id="KW-0808">Transferase</keyword>
<dbReference type="PANTHER" id="PTHR20857">
    <property type="entry name" value="THIAMINE-PHOSPHATE PYROPHOSPHORYLASE"/>
    <property type="match status" value="1"/>
</dbReference>
<gene>
    <name evidence="11" type="primary">tenI</name>
    <name evidence="9" type="synonym">thiE</name>
    <name evidence="11" type="ORF">FN924_04405</name>
</gene>
<dbReference type="AlphaFoldDB" id="A0A516KDM9"/>
<comment type="caution">
    <text evidence="9">Lacks conserved residue(s) required for the propagation of feature annotation.</text>
</comment>
<dbReference type="OrthoDB" id="9815348at2"/>
<dbReference type="Proteomes" id="UP000315215">
    <property type="component" value="Chromosome"/>
</dbReference>
<evidence type="ECO:0000256" key="7">
    <source>
        <dbReference type="ARBA" id="ARBA00047851"/>
    </source>
</evidence>
<evidence type="ECO:0000259" key="10">
    <source>
        <dbReference type="Pfam" id="PF02581"/>
    </source>
</evidence>
<keyword evidence="4 9" id="KW-0460">Magnesium</keyword>
<sequence>MNNKELHVLSTGRQPVERLVETFEEIHPYLTALHIREKEKTAREIYQLVEQLRTKNVPLSKIVINDRVDVAQVMRVQGTHLAYHSLPIDQVKEHFPQLRVGCSVHSLEEALRAQAQGADYVTFGHIFETQSKPGVNPRGLEQLRTITASVTIPVIGIGGIQPSHVQSVVEAGADGIAVMSGILEAENPLEMVKEYNSRLVDRKEGFHA</sequence>
<organism evidence="11 12">
    <name type="scientific">Radiobacillus deserti</name>
    <dbReference type="NCBI Taxonomy" id="2594883"/>
    <lineage>
        <taxon>Bacteria</taxon>
        <taxon>Bacillati</taxon>
        <taxon>Bacillota</taxon>
        <taxon>Bacilli</taxon>
        <taxon>Bacillales</taxon>
        <taxon>Bacillaceae</taxon>
        <taxon>Radiobacillus</taxon>
    </lineage>
</organism>
<dbReference type="SUPFAM" id="SSF51391">
    <property type="entry name" value="Thiamin phosphate synthase"/>
    <property type="match status" value="1"/>
</dbReference>
<dbReference type="Gene3D" id="3.20.20.70">
    <property type="entry name" value="Aldolase class I"/>
    <property type="match status" value="1"/>
</dbReference>
<name>A0A516KDM9_9BACI</name>
<comment type="catalytic activity">
    <reaction evidence="6 9">
        <text>4-methyl-5-(2-phosphooxyethyl)-thiazole + 4-amino-2-methyl-5-(diphosphooxymethyl)pyrimidine + H(+) = thiamine phosphate + diphosphate</text>
        <dbReference type="Rhea" id="RHEA:22328"/>
        <dbReference type="ChEBI" id="CHEBI:15378"/>
        <dbReference type="ChEBI" id="CHEBI:33019"/>
        <dbReference type="ChEBI" id="CHEBI:37575"/>
        <dbReference type="ChEBI" id="CHEBI:57841"/>
        <dbReference type="ChEBI" id="CHEBI:58296"/>
        <dbReference type="EC" id="2.5.1.3"/>
    </reaction>
</comment>
<evidence type="ECO:0000256" key="8">
    <source>
        <dbReference type="ARBA" id="ARBA00047883"/>
    </source>
</evidence>
<feature type="binding site" evidence="9">
    <location>
        <position position="65"/>
    </location>
    <ligand>
        <name>4-amino-2-methyl-5-(diphosphooxymethyl)pyrimidine</name>
        <dbReference type="ChEBI" id="CHEBI:57841"/>
    </ligand>
</feature>
<feature type="binding site" evidence="9">
    <location>
        <position position="159"/>
    </location>
    <ligand>
        <name>2-[(2R,5Z)-2-carboxy-4-methylthiazol-5(2H)-ylidene]ethyl phosphate</name>
        <dbReference type="ChEBI" id="CHEBI:62899"/>
    </ligand>
</feature>
<dbReference type="GO" id="GO:0009229">
    <property type="term" value="P:thiamine diphosphate biosynthetic process"/>
    <property type="evidence" value="ECO:0007669"/>
    <property type="project" value="UniProtKB-UniRule"/>
</dbReference>
<evidence type="ECO:0000256" key="6">
    <source>
        <dbReference type="ARBA" id="ARBA00047334"/>
    </source>
</evidence>
<accession>A0A516KDM9</accession>
<dbReference type="EC" id="2.5.1.3" evidence="9"/>
<dbReference type="InterPro" id="IPR022998">
    <property type="entry name" value="ThiamineP_synth_TenI"/>
</dbReference>
<feature type="binding site" evidence="9">
    <location>
        <position position="66"/>
    </location>
    <ligand>
        <name>Mg(2+)</name>
        <dbReference type="ChEBI" id="CHEBI:18420"/>
    </ligand>
</feature>
<evidence type="ECO:0000256" key="4">
    <source>
        <dbReference type="ARBA" id="ARBA00022842"/>
    </source>
</evidence>
<dbReference type="InterPro" id="IPR036206">
    <property type="entry name" value="ThiamineP_synth_sf"/>
</dbReference>
<dbReference type="HAMAP" id="MF_00097">
    <property type="entry name" value="TMP_synthase"/>
    <property type="match status" value="1"/>
</dbReference>
<evidence type="ECO:0000256" key="3">
    <source>
        <dbReference type="ARBA" id="ARBA00022723"/>
    </source>
</evidence>
<dbReference type="PANTHER" id="PTHR20857:SF22">
    <property type="entry name" value="THIAZOLE TAUTOMERASE"/>
    <property type="match status" value="1"/>
</dbReference>
<evidence type="ECO:0000256" key="1">
    <source>
        <dbReference type="ARBA" id="ARBA00005165"/>
    </source>
</evidence>
<feature type="binding site" evidence="9">
    <location>
        <position position="103"/>
    </location>
    <ligand>
        <name>4-amino-2-methyl-5-(diphosphooxymethyl)pyrimidine</name>
        <dbReference type="ChEBI" id="CHEBI:57841"/>
    </ligand>
</feature>
<feature type="binding site" evidence="9">
    <location>
        <position position="132"/>
    </location>
    <ligand>
        <name>4-amino-2-methyl-5-(diphosphooxymethyl)pyrimidine</name>
        <dbReference type="ChEBI" id="CHEBI:57841"/>
    </ligand>
</feature>
<evidence type="ECO:0000313" key="11">
    <source>
        <dbReference type="EMBL" id="QDP39480.1"/>
    </source>
</evidence>
<dbReference type="KEGG" id="aqt:FN924_04405"/>
<dbReference type="UniPathway" id="UPA00060">
    <property type="reaction ID" value="UER00141"/>
</dbReference>
<dbReference type="InterPro" id="IPR013785">
    <property type="entry name" value="Aldolase_TIM"/>
</dbReference>
<dbReference type="RefSeq" id="WP_143892230.1">
    <property type="nucleotide sequence ID" value="NZ_CP041666.1"/>
</dbReference>
<keyword evidence="12" id="KW-1185">Reference proteome</keyword>
<protein>
    <recommendedName>
        <fullName evidence="9">Thiamine-phosphate synthase</fullName>
        <shortName evidence="9">TP synthase</shortName>
        <shortName evidence="9">TPS</shortName>
        <ecNumber evidence="9">2.5.1.3</ecNumber>
    </recommendedName>
    <alternativeName>
        <fullName evidence="9">Thiamine-phosphate pyrophosphorylase</fullName>
        <shortName evidence="9">TMP pyrophosphorylase</shortName>
        <shortName evidence="9">TMP-PPase</shortName>
    </alternativeName>
</protein>
<evidence type="ECO:0000256" key="2">
    <source>
        <dbReference type="ARBA" id="ARBA00022679"/>
    </source>
</evidence>
<evidence type="ECO:0000256" key="5">
    <source>
        <dbReference type="ARBA" id="ARBA00022977"/>
    </source>
</evidence>
<dbReference type="CDD" id="cd00564">
    <property type="entry name" value="TMP_TenI"/>
    <property type="match status" value="1"/>
</dbReference>
<dbReference type="GO" id="GO:0004789">
    <property type="term" value="F:thiamine-phosphate diphosphorylase activity"/>
    <property type="evidence" value="ECO:0007669"/>
    <property type="project" value="UniProtKB-UniRule"/>
</dbReference>
<reference evidence="11 12" key="1">
    <citation type="submission" date="2019-07" db="EMBL/GenBank/DDBJ databases">
        <authorList>
            <person name="Li J."/>
        </authorList>
    </citation>
    <scope>NUCLEOTIDE SEQUENCE [LARGE SCALE GENOMIC DNA]</scope>
    <source>
        <strain evidence="11 12">TKL69</strain>
    </source>
</reference>
<dbReference type="GO" id="GO:0009228">
    <property type="term" value="P:thiamine biosynthetic process"/>
    <property type="evidence" value="ECO:0007669"/>
    <property type="project" value="UniProtKB-KW"/>
</dbReference>
<dbReference type="InterPro" id="IPR034291">
    <property type="entry name" value="TMP_synthase"/>
</dbReference>
<comment type="pathway">
    <text evidence="1 9">Cofactor biosynthesis; thiamine diphosphate biosynthesis; thiamine phosphate from 4-amino-2-methyl-5-diphosphomethylpyrimidine and 4-methyl-5-(2-phosphoethyl)-thiazole: step 1/1.</text>
</comment>
<comment type="similarity">
    <text evidence="9">Belongs to the thiamine-phosphate synthase family.</text>
</comment>
<feature type="binding site" evidence="9">
    <location>
        <begin position="129"/>
        <end position="131"/>
    </location>
    <ligand>
        <name>2-[(2R,5Z)-2-carboxy-4-methylthiazol-5(2H)-ylidene]ethyl phosphate</name>
        <dbReference type="ChEBI" id="CHEBI:62899"/>
    </ligand>
</feature>
<evidence type="ECO:0000313" key="12">
    <source>
        <dbReference type="Proteomes" id="UP000315215"/>
    </source>
</evidence>
<keyword evidence="3 9" id="KW-0479">Metal-binding</keyword>
<dbReference type="GO" id="GO:0000287">
    <property type="term" value="F:magnesium ion binding"/>
    <property type="evidence" value="ECO:0007669"/>
    <property type="project" value="UniProtKB-UniRule"/>
</dbReference>
<dbReference type="Pfam" id="PF02581">
    <property type="entry name" value="TMP-TENI"/>
    <property type="match status" value="1"/>
</dbReference>
<dbReference type="NCBIfam" id="NF005819">
    <property type="entry name" value="PRK07695.1"/>
    <property type="match status" value="1"/>
</dbReference>
<dbReference type="EMBL" id="CP041666">
    <property type="protein sequence ID" value="QDP39480.1"/>
    <property type="molecule type" value="Genomic_DNA"/>
</dbReference>
<keyword evidence="5 9" id="KW-0784">Thiamine biosynthesis</keyword>
<feature type="domain" description="Thiamine phosphate synthase/TenI" evidence="10">
    <location>
        <begin position="17"/>
        <end position="182"/>
    </location>
</feature>
<dbReference type="GO" id="GO:0005737">
    <property type="term" value="C:cytoplasm"/>
    <property type="evidence" value="ECO:0007669"/>
    <property type="project" value="TreeGrafter"/>
</dbReference>
<comment type="catalytic activity">
    <reaction evidence="8 9">
        <text>2-[(2R,5Z)-2-carboxy-4-methylthiazol-5(2H)-ylidene]ethyl phosphate + 4-amino-2-methyl-5-(diphosphooxymethyl)pyrimidine + 2 H(+) = thiamine phosphate + CO2 + diphosphate</text>
        <dbReference type="Rhea" id="RHEA:47844"/>
        <dbReference type="ChEBI" id="CHEBI:15378"/>
        <dbReference type="ChEBI" id="CHEBI:16526"/>
        <dbReference type="ChEBI" id="CHEBI:33019"/>
        <dbReference type="ChEBI" id="CHEBI:37575"/>
        <dbReference type="ChEBI" id="CHEBI:57841"/>
        <dbReference type="ChEBI" id="CHEBI:62899"/>
        <dbReference type="EC" id="2.5.1.3"/>
    </reaction>
</comment>
<proteinExistence type="inferred from homology"/>
<comment type="function">
    <text evidence="9">Condenses 4-methyl-5-(beta-hydroxyethyl)thiazole monophosphate (THZ-P) and 2-methyl-4-amino-5-hydroxymethyl pyrimidine pyrophosphate (HMP-PP) to form thiamine monophosphate (TMP).</text>
</comment>
<comment type="catalytic activity">
    <reaction evidence="7 9">
        <text>2-(2-carboxy-4-methylthiazol-5-yl)ethyl phosphate + 4-amino-2-methyl-5-(diphosphooxymethyl)pyrimidine + 2 H(+) = thiamine phosphate + CO2 + diphosphate</text>
        <dbReference type="Rhea" id="RHEA:47848"/>
        <dbReference type="ChEBI" id="CHEBI:15378"/>
        <dbReference type="ChEBI" id="CHEBI:16526"/>
        <dbReference type="ChEBI" id="CHEBI:33019"/>
        <dbReference type="ChEBI" id="CHEBI:37575"/>
        <dbReference type="ChEBI" id="CHEBI:57841"/>
        <dbReference type="ChEBI" id="CHEBI:62890"/>
        <dbReference type="EC" id="2.5.1.3"/>
    </reaction>
</comment>